<evidence type="ECO:0000313" key="1">
    <source>
        <dbReference type="EMBL" id="QJA96148.1"/>
    </source>
</evidence>
<accession>A0A6M3LU06</accession>
<dbReference type="AlphaFoldDB" id="A0A6M3LU06"/>
<dbReference type="EMBL" id="MT143374">
    <property type="protein sequence ID" value="QJA96148.1"/>
    <property type="molecule type" value="Genomic_DNA"/>
</dbReference>
<reference evidence="1" key="1">
    <citation type="submission" date="2020-03" db="EMBL/GenBank/DDBJ databases">
        <title>The deep terrestrial virosphere.</title>
        <authorList>
            <person name="Holmfeldt K."/>
            <person name="Nilsson E."/>
            <person name="Simone D."/>
            <person name="Lopez-Fernandez M."/>
            <person name="Wu X."/>
            <person name="de Brujin I."/>
            <person name="Lundin D."/>
            <person name="Andersson A."/>
            <person name="Bertilsson S."/>
            <person name="Dopson M."/>
        </authorList>
    </citation>
    <scope>NUCLEOTIDE SEQUENCE</scope>
    <source>
        <strain evidence="1">MM415B04917</strain>
    </source>
</reference>
<organism evidence="1">
    <name type="scientific">viral metagenome</name>
    <dbReference type="NCBI Taxonomy" id="1070528"/>
    <lineage>
        <taxon>unclassified sequences</taxon>
        <taxon>metagenomes</taxon>
        <taxon>organismal metagenomes</taxon>
    </lineage>
</organism>
<sequence length="65" mass="7435">MTTIKGELEIDHERGVLYFHSYEPPLIGTTVLRICRLPRPIPKIKSDFAIDITHMIGQNWTKGGE</sequence>
<protein>
    <submittedName>
        <fullName evidence="1">Uncharacterized protein</fullName>
    </submittedName>
</protein>
<name>A0A6M3LU06_9ZZZZ</name>
<gene>
    <name evidence="1" type="ORF">MM415B04917_0010</name>
</gene>
<proteinExistence type="predicted"/>